<evidence type="ECO:0000259" key="6">
    <source>
        <dbReference type="Pfam" id="PF01743"/>
    </source>
</evidence>
<dbReference type="SUPFAM" id="SSF81891">
    <property type="entry name" value="Poly A polymerase C-terminal region-like"/>
    <property type="match status" value="1"/>
</dbReference>
<evidence type="ECO:0000313" key="8">
    <source>
        <dbReference type="EMBL" id="KTW32304.1"/>
    </source>
</evidence>
<dbReference type="GO" id="GO:0004810">
    <property type="term" value="F:CCA tRNA nucleotidyltransferase activity"/>
    <property type="evidence" value="ECO:0007669"/>
    <property type="project" value="EnsemblFungi"/>
</dbReference>
<name>A0A0W4ZVC3_PNEJ7</name>
<evidence type="ECO:0000313" key="9">
    <source>
        <dbReference type="Proteomes" id="UP000053447"/>
    </source>
</evidence>
<dbReference type="PANTHER" id="PTHR13734">
    <property type="entry name" value="TRNA-NUCLEOTIDYLTRANSFERASE"/>
    <property type="match status" value="1"/>
</dbReference>
<dbReference type="Gene3D" id="3.30.460.10">
    <property type="entry name" value="Beta Polymerase, domain 2"/>
    <property type="match status" value="1"/>
</dbReference>
<dbReference type="GO" id="GO:0000166">
    <property type="term" value="F:nucleotide binding"/>
    <property type="evidence" value="ECO:0007669"/>
    <property type="project" value="UniProtKB-KW"/>
</dbReference>
<evidence type="ECO:0000256" key="1">
    <source>
        <dbReference type="ARBA" id="ARBA00007265"/>
    </source>
</evidence>
<dbReference type="FunFam" id="3.30.460.10:FF:000019">
    <property type="entry name" value="tRNA nucleotidyltransferase cca2"/>
    <property type="match status" value="1"/>
</dbReference>
<keyword evidence="3" id="KW-0547">Nucleotide-binding</keyword>
<proteinExistence type="inferred from homology"/>
<dbReference type="GeneID" id="28938917"/>
<dbReference type="Pfam" id="PF01743">
    <property type="entry name" value="PolyA_pol"/>
    <property type="match status" value="1"/>
</dbReference>
<evidence type="ECO:0000259" key="7">
    <source>
        <dbReference type="Pfam" id="PF12627"/>
    </source>
</evidence>
<accession>A0A0W4ZVC3</accession>
<feature type="domain" description="Poly A polymerase head" evidence="6">
    <location>
        <begin position="48"/>
        <end position="188"/>
    </location>
</feature>
<keyword evidence="2 5" id="KW-0808">Transferase</keyword>
<dbReference type="AlphaFoldDB" id="A0A0W4ZVC3"/>
<evidence type="ECO:0000256" key="4">
    <source>
        <dbReference type="ARBA" id="ARBA00022884"/>
    </source>
</evidence>
<dbReference type="Pfam" id="PF12627">
    <property type="entry name" value="PolyA_pol_RNAbd"/>
    <property type="match status" value="1"/>
</dbReference>
<dbReference type="InterPro" id="IPR043519">
    <property type="entry name" value="NT_sf"/>
</dbReference>
<dbReference type="SUPFAM" id="SSF81301">
    <property type="entry name" value="Nucleotidyltransferase"/>
    <property type="match status" value="1"/>
</dbReference>
<comment type="similarity">
    <text evidence="1 5">Belongs to the tRNA nucleotidyltransferase/poly(A) polymerase family.</text>
</comment>
<keyword evidence="4 5" id="KW-0694">RNA-binding</keyword>
<dbReference type="STRING" id="1408657.A0A0W4ZVC3"/>
<evidence type="ECO:0000256" key="3">
    <source>
        <dbReference type="ARBA" id="ARBA00022741"/>
    </source>
</evidence>
<dbReference type="GO" id="GO:0052929">
    <property type="term" value="F:ATP:3'-cytidine-cytidine-tRNA adenylyltransferase activity"/>
    <property type="evidence" value="ECO:0007669"/>
    <property type="project" value="EnsemblFungi"/>
</dbReference>
<dbReference type="Proteomes" id="UP000053447">
    <property type="component" value="Unassembled WGS sequence"/>
</dbReference>
<gene>
    <name evidence="8" type="ORF">T551_00395</name>
</gene>
<dbReference type="GO" id="GO:0005759">
    <property type="term" value="C:mitochondrial matrix"/>
    <property type="evidence" value="ECO:0007669"/>
    <property type="project" value="EnsemblFungi"/>
</dbReference>
<dbReference type="eggNOG" id="KOG2159">
    <property type="taxonomic scope" value="Eukaryota"/>
</dbReference>
<reference evidence="9" key="1">
    <citation type="journal article" date="2016" name="Nat. Commun.">
        <title>Genome analysis of three Pneumocystis species reveals adaptation mechanisms to life exclusively in mammalian hosts.</title>
        <authorList>
            <person name="Ma L."/>
            <person name="Chen Z."/>
            <person name="Huang D.W."/>
            <person name="Kutty G."/>
            <person name="Ishihara M."/>
            <person name="Wang H."/>
            <person name="Abouelleil A."/>
            <person name="Bishop L."/>
            <person name="Davey E."/>
            <person name="Deng R."/>
            <person name="Deng X."/>
            <person name="Fan L."/>
            <person name="Fantoni G."/>
            <person name="Fitzgerald M."/>
            <person name="Gogineni E."/>
            <person name="Goldberg J.M."/>
            <person name="Handley G."/>
            <person name="Hu X."/>
            <person name="Huber C."/>
            <person name="Jiao X."/>
            <person name="Jones K."/>
            <person name="Levin J.Z."/>
            <person name="Liu Y."/>
            <person name="Macdonald P."/>
            <person name="Melnikov A."/>
            <person name="Raley C."/>
            <person name="Sassi M."/>
            <person name="Sherman B.T."/>
            <person name="Song X."/>
            <person name="Sykes S."/>
            <person name="Tran B."/>
            <person name="Walsh L."/>
            <person name="Xia Y."/>
            <person name="Yang J."/>
            <person name="Young S."/>
            <person name="Zeng Q."/>
            <person name="Zheng X."/>
            <person name="Stephens R."/>
            <person name="Nusbaum C."/>
            <person name="Birren B.W."/>
            <person name="Azadi P."/>
            <person name="Lempicki R.A."/>
            <person name="Cuomo C.A."/>
            <person name="Kovacs J.A."/>
        </authorList>
    </citation>
    <scope>NUCLEOTIDE SEQUENCE [LARGE SCALE GENOMIC DNA]</scope>
    <source>
        <strain evidence="9">RU7</strain>
    </source>
</reference>
<comment type="caution">
    <text evidence="8">The sequence shown here is derived from an EMBL/GenBank/DDBJ whole genome shotgun (WGS) entry which is preliminary data.</text>
</comment>
<dbReference type="GO" id="GO:0052927">
    <property type="term" value="F:CC tRNA cytidylyltransferase activity"/>
    <property type="evidence" value="ECO:0007669"/>
    <property type="project" value="EnsemblFungi"/>
</dbReference>
<dbReference type="Gene3D" id="1.10.3090.10">
    <property type="entry name" value="cca-adding enzyme, domain 2"/>
    <property type="match status" value="1"/>
</dbReference>
<feature type="domain" description="tRNA nucleotidyltransferase/poly(A) polymerase RNA and SrmB- binding" evidence="7">
    <location>
        <begin position="216"/>
        <end position="275"/>
    </location>
</feature>
<organism evidence="8 9">
    <name type="scientific">Pneumocystis jirovecii (strain RU7)</name>
    <name type="common">Human pneumocystis pneumonia agent</name>
    <dbReference type="NCBI Taxonomy" id="1408657"/>
    <lineage>
        <taxon>Eukaryota</taxon>
        <taxon>Fungi</taxon>
        <taxon>Dikarya</taxon>
        <taxon>Ascomycota</taxon>
        <taxon>Taphrinomycotina</taxon>
        <taxon>Pneumocystomycetes</taxon>
        <taxon>Pneumocystaceae</taxon>
        <taxon>Pneumocystis</taxon>
    </lineage>
</organism>
<dbReference type="GO" id="GO:0001680">
    <property type="term" value="P:tRNA 3'-terminal CCA addition"/>
    <property type="evidence" value="ECO:0007669"/>
    <property type="project" value="EnsemblFungi"/>
</dbReference>
<evidence type="ECO:0000256" key="5">
    <source>
        <dbReference type="RuleBase" id="RU003953"/>
    </source>
</evidence>
<dbReference type="VEuPathDB" id="FungiDB:T551_00395"/>
<protein>
    <recommendedName>
        <fullName evidence="10">Poly A polymerase head domain-containing protein</fullName>
    </recommendedName>
</protein>
<sequence>MCNQSPKTGVSLDDFSEEIILNKNENSIKSLLLQVAEECKRLGKPVTLRFAGGWVRDKLLGIESHDLDVVVDTMSGYDFAMHLSAYLRKDMGSLTKFPHIAKIERNPEKSKHLETATTRIMDFGIDFVNLRSEKYSSDSRIPIIEFGTPEEDALRRDCTINALFYNLHTSQIEDFTKRGLKDIKLKKIVTPLKPYSTFEDDPLRILRCIRFASRFGFKIDSEVKLAMMHPEIKKSLLIKISKERIGVELEKMLKGPDPYSSLILIHELGLYENIFATEILGKPKNNMKMILPVLELVKWIMYDQSKDKLTNTINNNSKNELENESQNKLNQNLNITYLSKYSLTEILKHIQTHPFKAYMSLLGETKNNIIPWLLCILIPWKNQTIKIKKVDTQCSAIIVRDALKMSNIITHVVEDSFTYFQDAQKISHECMNGNVNRLSLGLFIRLVKKNWPFAIFLGLIDDIITLYLSNIDTLMSNQNEIEIMSIINTLVSKKQSIFFRYKNLLDQIHQENLQNVYSIQPLINGHVLSETLGLKGPQIGIAIEQIIRWQLENPKGTKEQCLKQITL</sequence>
<dbReference type="InterPro" id="IPR002646">
    <property type="entry name" value="PolA_pol_head_dom"/>
</dbReference>
<dbReference type="OrthoDB" id="445712at2759"/>
<dbReference type="InterPro" id="IPR032828">
    <property type="entry name" value="PolyA_RNA-bd"/>
</dbReference>
<dbReference type="PANTHER" id="PTHR13734:SF5">
    <property type="entry name" value="CCA TRNA NUCLEOTIDYLTRANSFERASE, MITOCHONDRIAL"/>
    <property type="match status" value="1"/>
</dbReference>
<dbReference type="GO" id="GO:0003723">
    <property type="term" value="F:RNA binding"/>
    <property type="evidence" value="ECO:0007669"/>
    <property type="project" value="UniProtKB-KW"/>
</dbReference>
<dbReference type="EMBL" id="LFWA01000002">
    <property type="protein sequence ID" value="KTW32304.1"/>
    <property type="molecule type" value="Genomic_DNA"/>
</dbReference>
<evidence type="ECO:0008006" key="10">
    <source>
        <dbReference type="Google" id="ProtNLM"/>
    </source>
</evidence>
<dbReference type="CDD" id="cd05398">
    <property type="entry name" value="NT_ClassII-CCAase"/>
    <property type="match status" value="1"/>
</dbReference>
<dbReference type="RefSeq" id="XP_018230996.1">
    <property type="nucleotide sequence ID" value="XM_018372662.1"/>
</dbReference>
<keyword evidence="9" id="KW-1185">Reference proteome</keyword>
<evidence type="ECO:0000256" key="2">
    <source>
        <dbReference type="ARBA" id="ARBA00022679"/>
    </source>
</evidence>